<evidence type="ECO:0000256" key="1">
    <source>
        <dbReference type="SAM" id="MobiDB-lite"/>
    </source>
</evidence>
<dbReference type="EMBL" id="SJPP01000002">
    <property type="protein sequence ID" value="TWU09107.1"/>
    <property type="molecule type" value="Genomic_DNA"/>
</dbReference>
<evidence type="ECO:0000313" key="4">
    <source>
        <dbReference type="Proteomes" id="UP000320735"/>
    </source>
</evidence>
<feature type="region of interest" description="Disordered" evidence="1">
    <location>
        <begin position="167"/>
        <end position="189"/>
    </location>
</feature>
<feature type="region of interest" description="Disordered" evidence="1">
    <location>
        <begin position="70"/>
        <end position="90"/>
    </location>
</feature>
<evidence type="ECO:0000313" key="3">
    <source>
        <dbReference type="EMBL" id="TWU09107.1"/>
    </source>
</evidence>
<dbReference type="AlphaFoldDB" id="A0A5C6BBK9"/>
<dbReference type="Proteomes" id="UP000320735">
    <property type="component" value="Unassembled WGS sequence"/>
</dbReference>
<feature type="domain" description="EF-hand" evidence="2">
    <location>
        <begin position="102"/>
        <end position="121"/>
    </location>
</feature>
<keyword evidence="4" id="KW-1185">Reference proteome</keyword>
<feature type="region of interest" description="Disordered" evidence="1">
    <location>
        <begin position="249"/>
        <end position="274"/>
    </location>
</feature>
<dbReference type="Gene3D" id="1.10.238.10">
    <property type="entry name" value="EF-hand"/>
    <property type="match status" value="2"/>
</dbReference>
<organism evidence="3 4">
    <name type="scientific">Symmachiella macrocystis</name>
    <dbReference type="NCBI Taxonomy" id="2527985"/>
    <lineage>
        <taxon>Bacteria</taxon>
        <taxon>Pseudomonadati</taxon>
        <taxon>Planctomycetota</taxon>
        <taxon>Planctomycetia</taxon>
        <taxon>Planctomycetales</taxon>
        <taxon>Planctomycetaceae</taxon>
        <taxon>Symmachiella</taxon>
    </lineage>
</organism>
<reference evidence="3 4" key="1">
    <citation type="submission" date="2019-02" db="EMBL/GenBank/DDBJ databases">
        <title>Deep-cultivation of Planctomycetes and their phenomic and genomic characterization uncovers novel biology.</title>
        <authorList>
            <person name="Wiegand S."/>
            <person name="Jogler M."/>
            <person name="Boedeker C."/>
            <person name="Pinto D."/>
            <person name="Vollmers J."/>
            <person name="Rivas-Marin E."/>
            <person name="Kohn T."/>
            <person name="Peeters S.H."/>
            <person name="Heuer A."/>
            <person name="Rast P."/>
            <person name="Oberbeckmann S."/>
            <person name="Bunk B."/>
            <person name="Jeske O."/>
            <person name="Meyerdierks A."/>
            <person name="Storesund J.E."/>
            <person name="Kallscheuer N."/>
            <person name="Luecker S."/>
            <person name="Lage O.M."/>
            <person name="Pohl T."/>
            <person name="Merkel B.J."/>
            <person name="Hornburger P."/>
            <person name="Mueller R.-W."/>
            <person name="Bruemmer F."/>
            <person name="Labrenz M."/>
            <person name="Spormann A.M."/>
            <person name="Op Den Camp H."/>
            <person name="Overmann J."/>
            <person name="Amann R."/>
            <person name="Jetten M.S.M."/>
            <person name="Mascher T."/>
            <person name="Medema M.H."/>
            <person name="Devos D.P."/>
            <person name="Kaster A.-K."/>
            <person name="Ovreas L."/>
            <person name="Rohde M."/>
            <person name="Galperin M.Y."/>
            <person name="Jogler C."/>
        </authorList>
    </citation>
    <scope>NUCLEOTIDE SEQUENCE [LARGE SCALE GENOMIC DNA]</scope>
    <source>
        <strain evidence="3 4">CA54</strain>
    </source>
</reference>
<dbReference type="SUPFAM" id="SSF47473">
    <property type="entry name" value="EF-hand"/>
    <property type="match status" value="1"/>
</dbReference>
<comment type="caution">
    <text evidence="3">The sequence shown here is derived from an EMBL/GenBank/DDBJ whole genome shotgun (WGS) entry which is preliminary data.</text>
</comment>
<dbReference type="GO" id="GO:0005509">
    <property type="term" value="F:calcium ion binding"/>
    <property type="evidence" value="ECO:0007669"/>
    <property type="project" value="InterPro"/>
</dbReference>
<dbReference type="InterPro" id="IPR011992">
    <property type="entry name" value="EF-hand-dom_pair"/>
</dbReference>
<evidence type="ECO:0000259" key="2">
    <source>
        <dbReference type="Pfam" id="PF13202"/>
    </source>
</evidence>
<dbReference type="InterPro" id="IPR002048">
    <property type="entry name" value="EF_hand_dom"/>
</dbReference>
<accession>A0A5C6BBK9</accession>
<name>A0A5C6BBK9_9PLAN</name>
<protein>
    <submittedName>
        <fullName evidence="3">EF hand</fullName>
    </submittedName>
</protein>
<dbReference type="Pfam" id="PF13202">
    <property type="entry name" value="EF-hand_5"/>
    <property type="match status" value="3"/>
</dbReference>
<dbReference type="InterPro" id="IPR018247">
    <property type="entry name" value="EF_Hand_1_Ca_BS"/>
</dbReference>
<dbReference type="PROSITE" id="PS00018">
    <property type="entry name" value="EF_HAND_1"/>
    <property type="match status" value="1"/>
</dbReference>
<sequence length="274" mass="30175">MYRCPYSWLTVPNRDKLAREPFVTIDCAHFRSTTKELMMTIRRVVKIGCGGALVAVCMFATTMADEAAPSTTADPVDPFKTPAPTAAPTPSAKLSRYAKRIIDKYDMNADGKLQPAEWKMMAGKPEGIDADQDGVITANEYAAHVAAYGHFRRMLLLSPNATENRAVGGTTGEAYEEQPLQDDRESLRRSKKFYVPSSRLPKGLSQEFFNRDRDGDGQLTQSEFSPKLSAADVERFKKLDANLDGVITAREYARGPKNNPSPPDNNPAAPGQQP</sequence>
<gene>
    <name evidence="3" type="ORF">CA54_43470</name>
</gene>
<feature type="domain" description="EF-hand" evidence="2">
    <location>
        <begin position="128"/>
        <end position="141"/>
    </location>
</feature>
<proteinExistence type="predicted"/>
<dbReference type="OrthoDB" id="287435at2"/>
<feature type="domain" description="EF-hand" evidence="2">
    <location>
        <begin position="235"/>
        <end position="253"/>
    </location>
</feature>